<keyword evidence="1" id="KW-1133">Transmembrane helix</keyword>
<evidence type="ECO:0000256" key="1">
    <source>
        <dbReference type="SAM" id="Phobius"/>
    </source>
</evidence>
<dbReference type="PANTHER" id="PTHR16861:SF4">
    <property type="entry name" value="SH3 DOMAIN PROTEIN (AFU_ORTHOLOGUE AFUA_1G13610)"/>
    <property type="match status" value="1"/>
</dbReference>
<evidence type="ECO:0000313" key="4">
    <source>
        <dbReference type="Proteomes" id="UP000001542"/>
    </source>
</evidence>
<feature type="chain" id="PRO_5002643172" evidence="2">
    <location>
        <begin position="19"/>
        <end position="329"/>
    </location>
</feature>
<dbReference type="VEuPathDB" id="TrichDB:TVAG_174690"/>
<feature type="transmembrane region" description="Helical" evidence="1">
    <location>
        <begin position="276"/>
        <end position="300"/>
    </location>
</feature>
<organism evidence="3 4">
    <name type="scientific">Trichomonas vaginalis (strain ATCC PRA-98 / G3)</name>
    <dbReference type="NCBI Taxonomy" id="412133"/>
    <lineage>
        <taxon>Eukaryota</taxon>
        <taxon>Metamonada</taxon>
        <taxon>Parabasalia</taxon>
        <taxon>Trichomonadida</taxon>
        <taxon>Trichomonadidae</taxon>
        <taxon>Trichomonas</taxon>
    </lineage>
</organism>
<dbReference type="EMBL" id="DS113410">
    <property type="protein sequence ID" value="EAY07000.1"/>
    <property type="molecule type" value="Genomic_DNA"/>
</dbReference>
<dbReference type="RefSeq" id="XP_001319223.1">
    <property type="nucleotide sequence ID" value="XM_001319188.1"/>
</dbReference>
<protein>
    <submittedName>
        <fullName evidence="3">Uncharacterized protein</fullName>
    </submittedName>
</protein>
<reference evidence="3" key="2">
    <citation type="journal article" date="2007" name="Science">
        <title>Draft genome sequence of the sexually transmitted pathogen Trichomonas vaginalis.</title>
        <authorList>
            <person name="Carlton J.M."/>
            <person name="Hirt R.P."/>
            <person name="Silva J.C."/>
            <person name="Delcher A.L."/>
            <person name="Schatz M."/>
            <person name="Zhao Q."/>
            <person name="Wortman J.R."/>
            <person name="Bidwell S.L."/>
            <person name="Alsmark U.C.M."/>
            <person name="Besteiro S."/>
            <person name="Sicheritz-Ponten T."/>
            <person name="Noel C.J."/>
            <person name="Dacks J.B."/>
            <person name="Foster P.G."/>
            <person name="Simillion C."/>
            <person name="Van de Peer Y."/>
            <person name="Miranda-Saavedra D."/>
            <person name="Barton G.J."/>
            <person name="Westrop G.D."/>
            <person name="Mueller S."/>
            <person name="Dessi D."/>
            <person name="Fiori P.L."/>
            <person name="Ren Q."/>
            <person name="Paulsen I."/>
            <person name="Zhang H."/>
            <person name="Bastida-Corcuera F.D."/>
            <person name="Simoes-Barbosa A."/>
            <person name="Brown M.T."/>
            <person name="Hayes R.D."/>
            <person name="Mukherjee M."/>
            <person name="Okumura C.Y."/>
            <person name="Schneider R."/>
            <person name="Smith A.J."/>
            <person name="Vanacova S."/>
            <person name="Villalvazo M."/>
            <person name="Haas B.J."/>
            <person name="Pertea M."/>
            <person name="Feldblyum T.V."/>
            <person name="Utterback T.R."/>
            <person name="Shu C.L."/>
            <person name="Osoegawa K."/>
            <person name="de Jong P.J."/>
            <person name="Hrdy I."/>
            <person name="Horvathova L."/>
            <person name="Zubacova Z."/>
            <person name="Dolezal P."/>
            <person name="Malik S.B."/>
            <person name="Logsdon J.M. Jr."/>
            <person name="Henze K."/>
            <person name="Gupta A."/>
            <person name="Wang C.C."/>
            <person name="Dunne R.L."/>
            <person name="Upcroft J.A."/>
            <person name="Upcroft P."/>
            <person name="White O."/>
            <person name="Salzberg S.L."/>
            <person name="Tang P."/>
            <person name="Chiu C.-H."/>
            <person name="Lee Y.-S."/>
            <person name="Embley T.M."/>
            <person name="Coombs G.H."/>
            <person name="Mottram J.C."/>
            <person name="Tachezy J."/>
            <person name="Fraser-Liggett C.M."/>
            <person name="Johnson P.J."/>
        </authorList>
    </citation>
    <scope>NUCLEOTIDE SEQUENCE [LARGE SCALE GENOMIC DNA]</scope>
    <source>
        <strain evidence="3">G3</strain>
    </source>
</reference>
<dbReference type="Proteomes" id="UP000001542">
    <property type="component" value="Unassembled WGS sequence"/>
</dbReference>
<evidence type="ECO:0000313" key="3">
    <source>
        <dbReference type="EMBL" id="EAY07000.1"/>
    </source>
</evidence>
<keyword evidence="4" id="KW-1185">Reference proteome</keyword>
<keyword evidence="1" id="KW-0812">Transmembrane</keyword>
<name>A2EK16_TRIV3</name>
<dbReference type="PANTHER" id="PTHR16861">
    <property type="entry name" value="GLYCOPROTEIN 38"/>
    <property type="match status" value="1"/>
</dbReference>
<feature type="signal peptide" evidence="2">
    <location>
        <begin position="1"/>
        <end position="18"/>
    </location>
</feature>
<reference evidence="3" key="1">
    <citation type="submission" date="2006-10" db="EMBL/GenBank/DDBJ databases">
        <authorList>
            <person name="Amadeo P."/>
            <person name="Zhao Q."/>
            <person name="Wortman J."/>
            <person name="Fraser-Liggett C."/>
            <person name="Carlton J."/>
        </authorList>
    </citation>
    <scope>NUCLEOTIDE SEQUENCE</scope>
    <source>
        <strain evidence="3">G3</strain>
    </source>
</reference>
<dbReference type="AlphaFoldDB" id="A2EK16"/>
<dbReference type="InParanoid" id="A2EK16"/>
<dbReference type="VEuPathDB" id="TrichDB:TVAGG3_0974380"/>
<proteinExistence type="predicted"/>
<evidence type="ECO:0000256" key="2">
    <source>
        <dbReference type="SAM" id="SignalP"/>
    </source>
</evidence>
<sequence>MWLLFSLAIKSTLPLSLTDSNDNPFPSCRCKNYHDTLEIGQYTVDFLDNGAQSCYRGSFLLGGKDFQVTAAIRSTKDKTWNYSTTYPNAAAILLKESDNTSIFKIECISGVTSCKIQIAKIMPSYKKDNVYYRTYISTVKNGNVNFEYSTKKVDGYFVQYQGVFLNLNKRKFTIDTNSTIKFNQSGLSFDQEKFQYSGIFDTVHLKPQYDTNSQTTVPAKLSISYSPESNNNPSQNSDIIWLFPEITSFIKEGTSICPHNHLDDEDTPAQKTSAPYIIVFVCLLVVIILLVTAIVTILVIRHKKEKDQKEVQLANSEYKDTAENLLPDA</sequence>
<gene>
    <name evidence="3" type="ORF">TVAG_174690</name>
</gene>
<keyword evidence="1" id="KW-0472">Membrane</keyword>
<accession>A2EK16</accession>
<dbReference type="KEGG" id="tva:4764884"/>
<keyword evidence="2" id="KW-0732">Signal</keyword>